<dbReference type="AlphaFoldDB" id="X6MER8"/>
<feature type="compositionally biased region" description="Basic residues" evidence="1">
    <location>
        <begin position="107"/>
        <end position="116"/>
    </location>
</feature>
<evidence type="ECO:0000313" key="3">
    <source>
        <dbReference type="Proteomes" id="UP000023152"/>
    </source>
</evidence>
<evidence type="ECO:0000313" key="2">
    <source>
        <dbReference type="EMBL" id="ETO12518.1"/>
    </source>
</evidence>
<dbReference type="EMBL" id="ASPP01021331">
    <property type="protein sequence ID" value="ETO12518.1"/>
    <property type="molecule type" value="Genomic_DNA"/>
</dbReference>
<gene>
    <name evidence="2" type="ORF">RFI_24857</name>
</gene>
<feature type="compositionally biased region" description="Basic and acidic residues" evidence="1">
    <location>
        <begin position="41"/>
        <end position="83"/>
    </location>
</feature>
<name>X6MER8_RETFI</name>
<dbReference type="Proteomes" id="UP000023152">
    <property type="component" value="Unassembled WGS sequence"/>
</dbReference>
<reference evidence="2 3" key="1">
    <citation type="journal article" date="2013" name="Curr. Biol.">
        <title>The Genome of the Foraminiferan Reticulomyxa filosa.</title>
        <authorList>
            <person name="Glockner G."/>
            <person name="Hulsmann N."/>
            <person name="Schleicher M."/>
            <person name="Noegel A.A."/>
            <person name="Eichinger L."/>
            <person name="Gallinger C."/>
            <person name="Pawlowski J."/>
            <person name="Sierra R."/>
            <person name="Euteneuer U."/>
            <person name="Pillet L."/>
            <person name="Moustafa A."/>
            <person name="Platzer M."/>
            <person name="Groth M."/>
            <person name="Szafranski K."/>
            <person name="Schliwa M."/>
        </authorList>
    </citation>
    <scope>NUCLEOTIDE SEQUENCE [LARGE SCALE GENOMIC DNA]</scope>
</reference>
<comment type="caution">
    <text evidence="2">The sequence shown here is derived from an EMBL/GenBank/DDBJ whole genome shotgun (WGS) entry which is preliminary data.</text>
</comment>
<evidence type="ECO:0000256" key="1">
    <source>
        <dbReference type="SAM" id="MobiDB-lite"/>
    </source>
</evidence>
<accession>X6MER8</accession>
<proteinExistence type="predicted"/>
<sequence length="302" mass="35731">MNQAKARKVVMRKKLKSMGYDLSNMSFSRQQKLLTKVLLRGNEKKGDDNDNNEHEEKDSDMKDLSKRADEEGEGDDKQKSEFWKKFESTDNIRALEKIAQEKEAALKKHSKPKQTKPKPTPTPKPKKPTEMKLDLDFNDILKTDLKDQWKEEVAIRRGRSEVSNMFYFAKYAQKGMQCYFKPLRQRVKELQKKQRELQWQLGKKKGGAEQLQTSSSEVLLQRLAGEKVEDNLYVLQRRLKKKQYEKRRSKRRWKAIEAKKSFGFNKKQERRTMNIQKRIHSVKERRTGKLLPTEKLVELADV</sequence>
<protein>
    <submittedName>
        <fullName evidence="2">Uncharacterized protein</fullName>
    </submittedName>
</protein>
<feature type="region of interest" description="Disordered" evidence="1">
    <location>
        <begin position="97"/>
        <end position="130"/>
    </location>
</feature>
<keyword evidence="3" id="KW-1185">Reference proteome</keyword>
<feature type="compositionally biased region" description="Basic and acidic residues" evidence="1">
    <location>
        <begin position="97"/>
        <end position="106"/>
    </location>
</feature>
<feature type="region of interest" description="Disordered" evidence="1">
    <location>
        <begin position="38"/>
        <end position="83"/>
    </location>
</feature>
<organism evidence="2 3">
    <name type="scientific">Reticulomyxa filosa</name>
    <dbReference type="NCBI Taxonomy" id="46433"/>
    <lineage>
        <taxon>Eukaryota</taxon>
        <taxon>Sar</taxon>
        <taxon>Rhizaria</taxon>
        <taxon>Retaria</taxon>
        <taxon>Foraminifera</taxon>
        <taxon>Monothalamids</taxon>
        <taxon>Reticulomyxidae</taxon>
        <taxon>Reticulomyxa</taxon>
    </lineage>
</organism>